<dbReference type="InterPro" id="IPR050039">
    <property type="entry name" value="MAB_1171c-like"/>
</dbReference>
<sequence>MKDILHPLCLGIAGTGFLLLLRDMSKHRRNPALVALGFTYGFSALSYAISLTWVWVRIDGVFGVPNIAVPIAQSCVVLVLALQASVLAYWSKPADAARRRTRHLLLAAGLVIAAMGVLFNLLTPTAQRPTDFSLYYAHDPYFQAYLFLYIGVYTAAELYLVRSCWKYARSASNRSIATGLRVVAVGATITLGYSGIRIAGALGGIFGFSVKSLDPYAWLCGDIGATLTQIGYFLPVLALRADSLRAWVNTHLVYRRLRGLWTALTEAHPGISLLQPNRQQEALLQGRSVNFPLQRRSTEIRHGQKLLRIYLDPAVRAESEALRRQEGLADADLIAAVTADQLQAALTRLHAGAPVSDPAEYADSDLPLPSYEDELRHLERVAGFFTPPRAETSVTDPASTTSGART</sequence>
<feature type="transmembrane region" description="Helical" evidence="2">
    <location>
        <begin position="182"/>
        <end position="210"/>
    </location>
</feature>
<dbReference type="InterPro" id="IPR046675">
    <property type="entry name" value="DUF6545"/>
</dbReference>
<dbReference type="RefSeq" id="WP_138058187.1">
    <property type="nucleotide sequence ID" value="NZ_VAWE01000002.1"/>
</dbReference>
<dbReference type="NCBIfam" id="NF042915">
    <property type="entry name" value="MAB_1171c_fam"/>
    <property type="match status" value="1"/>
</dbReference>
<feature type="transmembrane region" description="Helical" evidence="2">
    <location>
        <begin position="103"/>
        <end position="122"/>
    </location>
</feature>
<feature type="transmembrane region" description="Helical" evidence="2">
    <location>
        <begin position="33"/>
        <end position="55"/>
    </location>
</feature>
<dbReference type="Pfam" id="PF20182">
    <property type="entry name" value="DUF6545"/>
    <property type="match status" value="1"/>
</dbReference>
<gene>
    <name evidence="4" type="ORF">FEF34_39025</name>
</gene>
<accession>A0A5R9DRY7</accession>
<feature type="region of interest" description="Disordered" evidence="1">
    <location>
        <begin position="386"/>
        <end position="406"/>
    </location>
</feature>
<dbReference type="AlphaFoldDB" id="A0A5R9DRY7"/>
<evidence type="ECO:0000256" key="1">
    <source>
        <dbReference type="SAM" id="MobiDB-lite"/>
    </source>
</evidence>
<keyword evidence="2" id="KW-1133">Transmembrane helix</keyword>
<organism evidence="4 5">
    <name type="scientific">Streptomyces marianii</name>
    <dbReference type="NCBI Taxonomy" id="1817406"/>
    <lineage>
        <taxon>Bacteria</taxon>
        <taxon>Bacillati</taxon>
        <taxon>Actinomycetota</taxon>
        <taxon>Actinomycetes</taxon>
        <taxon>Kitasatosporales</taxon>
        <taxon>Streptomycetaceae</taxon>
        <taxon>Streptomyces</taxon>
    </lineage>
</organism>
<dbReference type="OrthoDB" id="3685619at2"/>
<keyword evidence="2" id="KW-0812">Transmembrane</keyword>
<evidence type="ECO:0000256" key="2">
    <source>
        <dbReference type="SAM" id="Phobius"/>
    </source>
</evidence>
<evidence type="ECO:0000313" key="4">
    <source>
        <dbReference type="EMBL" id="TLQ39377.1"/>
    </source>
</evidence>
<feature type="domain" description="DUF6545" evidence="3">
    <location>
        <begin position="246"/>
        <end position="385"/>
    </location>
</feature>
<evidence type="ECO:0000259" key="3">
    <source>
        <dbReference type="Pfam" id="PF20182"/>
    </source>
</evidence>
<proteinExistence type="predicted"/>
<feature type="transmembrane region" description="Helical" evidence="2">
    <location>
        <begin position="216"/>
        <end position="239"/>
    </location>
</feature>
<dbReference type="EMBL" id="VAWE01000002">
    <property type="protein sequence ID" value="TLQ39377.1"/>
    <property type="molecule type" value="Genomic_DNA"/>
</dbReference>
<dbReference type="Proteomes" id="UP000305921">
    <property type="component" value="Unassembled WGS sequence"/>
</dbReference>
<keyword evidence="2" id="KW-0472">Membrane</keyword>
<evidence type="ECO:0000313" key="5">
    <source>
        <dbReference type="Proteomes" id="UP000305921"/>
    </source>
</evidence>
<feature type="compositionally biased region" description="Polar residues" evidence="1">
    <location>
        <begin position="392"/>
        <end position="406"/>
    </location>
</feature>
<keyword evidence="5" id="KW-1185">Reference proteome</keyword>
<reference evidence="4 5" key="1">
    <citation type="submission" date="2019-05" db="EMBL/GenBank/DDBJ databases">
        <title>Streptomyces marianii sp. nov., a novel marine actinomycete from southern coast of India.</title>
        <authorList>
            <person name="Iniyan A.M."/>
            <person name="Wink J."/>
            <person name="Ramprasad E."/>
            <person name="Ramana C.V."/>
            <person name="Bunk B."/>
            <person name="Sproer C."/>
            <person name="Joseph F.-J.R.S."/>
            <person name="Vincent S.G.P."/>
        </authorList>
    </citation>
    <scope>NUCLEOTIDE SEQUENCE [LARGE SCALE GENOMIC DNA]</scope>
    <source>
        <strain evidence="4 5">ICN19</strain>
    </source>
</reference>
<name>A0A5R9DRY7_9ACTN</name>
<feature type="transmembrane region" description="Helical" evidence="2">
    <location>
        <begin position="5"/>
        <end position="21"/>
    </location>
</feature>
<feature type="transmembrane region" description="Helical" evidence="2">
    <location>
        <begin position="67"/>
        <end position="91"/>
    </location>
</feature>
<protein>
    <recommendedName>
        <fullName evidence="3">DUF6545 domain-containing protein</fullName>
    </recommendedName>
</protein>
<comment type="caution">
    <text evidence="4">The sequence shown here is derived from an EMBL/GenBank/DDBJ whole genome shotgun (WGS) entry which is preliminary data.</text>
</comment>
<feature type="transmembrane region" description="Helical" evidence="2">
    <location>
        <begin position="142"/>
        <end position="161"/>
    </location>
</feature>